<name>A0A3D8J688_9HELI</name>
<dbReference type="InterPro" id="IPR032811">
    <property type="entry name" value="Put_conjugal_transfer"/>
</dbReference>
<evidence type="ECO:0000313" key="2">
    <source>
        <dbReference type="Proteomes" id="UP000256695"/>
    </source>
</evidence>
<protein>
    <recommendedName>
        <fullName evidence="3">Conjugal transfer protein TraF</fullName>
    </recommendedName>
</protein>
<evidence type="ECO:0000313" key="1">
    <source>
        <dbReference type="EMBL" id="RDU73009.1"/>
    </source>
</evidence>
<dbReference type="Pfam" id="PF13729">
    <property type="entry name" value="TraF_2"/>
    <property type="match status" value="1"/>
</dbReference>
<reference evidence="1 2" key="1">
    <citation type="submission" date="2018-04" db="EMBL/GenBank/DDBJ databases">
        <title>Novel Campyloabacter and Helicobacter Species and Strains.</title>
        <authorList>
            <person name="Mannion A.J."/>
            <person name="Shen Z."/>
            <person name="Fox J.G."/>
        </authorList>
    </citation>
    <scope>NUCLEOTIDE SEQUENCE [LARGE SCALE GENOMIC DNA]</scope>
    <source>
        <strain evidence="1 2">MIT 04-9362</strain>
    </source>
</reference>
<proteinExistence type="predicted"/>
<evidence type="ECO:0008006" key="3">
    <source>
        <dbReference type="Google" id="ProtNLM"/>
    </source>
</evidence>
<gene>
    <name evidence="1" type="ORF">CQA57_06020</name>
</gene>
<dbReference type="Proteomes" id="UP000256695">
    <property type="component" value="Unassembled WGS sequence"/>
</dbReference>
<dbReference type="AlphaFoldDB" id="A0A3D8J688"/>
<organism evidence="1 2">
    <name type="scientific">Helicobacter anseris</name>
    <dbReference type="NCBI Taxonomy" id="375926"/>
    <lineage>
        <taxon>Bacteria</taxon>
        <taxon>Pseudomonadati</taxon>
        <taxon>Campylobacterota</taxon>
        <taxon>Epsilonproteobacteria</taxon>
        <taxon>Campylobacterales</taxon>
        <taxon>Helicobacteraceae</taxon>
        <taxon>Helicobacter</taxon>
    </lineage>
</organism>
<accession>A0A3D8J688</accession>
<keyword evidence="2" id="KW-1185">Reference proteome</keyword>
<dbReference type="EMBL" id="NXLX01000014">
    <property type="protein sequence ID" value="RDU73009.1"/>
    <property type="molecule type" value="Genomic_DNA"/>
</dbReference>
<dbReference type="OrthoDB" id="5365913at2"/>
<comment type="caution">
    <text evidence="1">The sequence shown here is derived from an EMBL/GenBank/DDBJ whole genome shotgun (WGS) entry which is preliminary data.</text>
</comment>
<sequence>MGNTSISMGGAGVALESSAFGAYYNPALISIDNKVRFGYTFGGRYQQKNIDRLTKFNFQNMLDNAAALQPNGTGQNNLDKDKVATLYEDITTLNDIFNQNHLSFTSQNGISLQLSPAAMRGSFGSLGIAYFASLYSNISANSNISDMKFIIENNNQYYEVNADGTTSGSNKTSYENNSLIYAIQNDKIGSITTRNFLLSEVPLSYARTFFFKNSNLNLGINLKYLNAILFEKDVTIGKNTNINSIISSFKTQSNLKSRHGFGVDLGVTYGLDLPKFRYLTFGFVAKNINTPTFDFDSTKIQIKPQYRVGMAYNQPYVTLAFDADILPNEIFSYSHEKQYSQMIGGGLKFDLKTIDMRIGAMKDLRQDNGLILTSGFNILGLFDIAFQIGTKAGYNNYIPRYMALQIGGSFSF</sequence>